<evidence type="ECO:0000256" key="6">
    <source>
        <dbReference type="ARBA" id="ARBA00022989"/>
    </source>
</evidence>
<dbReference type="SUPFAM" id="SSF52540">
    <property type="entry name" value="P-loop containing nucleoside triphosphate hydrolases"/>
    <property type="match status" value="1"/>
</dbReference>
<dbReference type="InterPro" id="IPR015854">
    <property type="entry name" value="ABC_transpr_LolD-like"/>
</dbReference>
<keyword evidence="12" id="KW-1185">Reference proteome</keyword>
<dbReference type="Gene3D" id="3.40.50.300">
    <property type="entry name" value="P-loop containing nucleotide triphosphate hydrolases"/>
    <property type="match status" value="1"/>
</dbReference>
<proteinExistence type="inferred from homology"/>
<feature type="transmembrane region" description="Helical" evidence="9">
    <location>
        <begin position="629"/>
        <end position="655"/>
    </location>
</feature>
<organism evidence="11 12">
    <name type="scientific">Acholeplasma oculi</name>
    <dbReference type="NCBI Taxonomy" id="35623"/>
    <lineage>
        <taxon>Bacteria</taxon>
        <taxon>Bacillati</taxon>
        <taxon>Mycoplasmatota</taxon>
        <taxon>Mollicutes</taxon>
        <taxon>Acholeplasmatales</taxon>
        <taxon>Acholeplasmataceae</taxon>
        <taxon>Acholeplasma</taxon>
    </lineage>
</organism>
<comment type="similarity">
    <text evidence="8">Belongs to the ABC transporter superfamily. Macrolide exporter (TC 3.A.1.122) family.</text>
</comment>
<feature type="transmembrane region" description="Helical" evidence="9">
    <location>
        <begin position="720"/>
        <end position="741"/>
    </location>
</feature>
<evidence type="ECO:0000313" key="11">
    <source>
        <dbReference type="EMBL" id="CDR30134.1"/>
    </source>
</evidence>
<keyword evidence="5" id="KW-0067">ATP-binding</keyword>
<feature type="domain" description="ABC transporter" evidence="10">
    <location>
        <begin position="2"/>
        <end position="228"/>
    </location>
</feature>
<sequence length="762" mass="88115">MIKINNLTKVYRRDQKDTLALNNLTYTFEKKGMTFIIGKSGSGKSTLLHLLGNLLKPTSGSIEYDFESKDIIHNVGFIFQDYNLINDLTVKENLKIAYELKNIQYYEDEIIRILKKFDMLDLIDKNTGLLSGGEAQRVSIIRAILTKPKIILADEPTGNLDTINSKLVNDLLQEISKDTLVAYVTHDLEVANIYANTIIELKDGNIQSIKHPNKLQNIDGESEAHIIRKNASLFPRLFKLSNRFTFKKPVRFGLSIMSFVLSSLLLLLTISLNDYHENSVISNYFSQYNINEYVLYEVNSYQDLFNQKNERKAYKGSYLKSYLEDKFEDDLLNGIKFNQLNSTILTTFNTTFVESRYFELVNLTIEGEVISLPNEVLVSDYLALSNNLSIGDTLMIAGINYLISGIYKTDFVENDYIIKKTTGNLNPIDRYSETYRYLNVFVLQDNLTEIKNNDQFRVDHFQLMREPTLNQSLNSNITFSANIVEEDLIFGRLPETNNEIVLDLQYAQFLNMFDGVTISNQNLYLYDYHKTSFNHTYADILDLNGYFESGLTVVGIRDNPGQSVYLNQEMYQTIKSVYYDHYYFDQIMLIKDNYLYESSLNDLRTTIKIEEPVVQTIYMFKEMLKTIELLLISVVVVLMIISVSLLVSTLLTIFYEAKNDLAILKSLGLTNAGVKTIFSIQSITFWIIKLFLLIVVYYISIYLINIYYNSLFVLKYFEIYLFDLKSLSITSLIVFAVILLSNQYLIHKITKFEVLDILKSDY</sequence>
<name>A0A061A9Q9_9MOLU</name>
<dbReference type="InParanoid" id="A0A061A9Q9"/>
<evidence type="ECO:0000259" key="10">
    <source>
        <dbReference type="PROSITE" id="PS50893"/>
    </source>
</evidence>
<dbReference type="PROSITE" id="PS00211">
    <property type="entry name" value="ABC_TRANSPORTER_1"/>
    <property type="match status" value="1"/>
</dbReference>
<dbReference type="AlphaFoldDB" id="A0A061A9Q9"/>
<evidence type="ECO:0000256" key="8">
    <source>
        <dbReference type="ARBA" id="ARBA00038388"/>
    </source>
</evidence>
<keyword evidence="7 9" id="KW-0472">Membrane</keyword>
<dbReference type="InterPro" id="IPR027417">
    <property type="entry name" value="P-loop_NTPase"/>
</dbReference>
<evidence type="ECO:0000256" key="1">
    <source>
        <dbReference type="ARBA" id="ARBA00004429"/>
    </source>
</evidence>
<dbReference type="InterPro" id="IPR003439">
    <property type="entry name" value="ABC_transporter-like_ATP-bd"/>
</dbReference>
<feature type="transmembrane region" description="Helical" evidence="9">
    <location>
        <begin position="252"/>
        <end position="272"/>
    </location>
</feature>
<evidence type="ECO:0000256" key="5">
    <source>
        <dbReference type="ARBA" id="ARBA00022840"/>
    </source>
</evidence>
<dbReference type="InterPro" id="IPR017871">
    <property type="entry name" value="ABC_transporter-like_CS"/>
</dbReference>
<keyword evidence="4" id="KW-0547">Nucleotide-binding</keyword>
<dbReference type="InterPro" id="IPR003593">
    <property type="entry name" value="AAA+_ATPase"/>
</dbReference>
<dbReference type="GO" id="GO:0005886">
    <property type="term" value="C:plasma membrane"/>
    <property type="evidence" value="ECO:0007669"/>
    <property type="project" value="UniProtKB-SubCell"/>
</dbReference>
<protein>
    <submittedName>
        <fullName evidence="11">MacB-like ABC transporter, periplasmic core domain and ATPase</fullName>
    </submittedName>
</protein>
<dbReference type="InterPro" id="IPR003838">
    <property type="entry name" value="ABC3_permease_C"/>
</dbReference>
<evidence type="ECO:0000256" key="7">
    <source>
        <dbReference type="ARBA" id="ARBA00023136"/>
    </source>
</evidence>
<dbReference type="Pfam" id="PF02687">
    <property type="entry name" value="FtsX"/>
    <property type="match status" value="1"/>
</dbReference>
<dbReference type="Pfam" id="PF00005">
    <property type="entry name" value="ABC_tran"/>
    <property type="match status" value="1"/>
</dbReference>
<evidence type="ECO:0000256" key="4">
    <source>
        <dbReference type="ARBA" id="ARBA00022741"/>
    </source>
</evidence>
<accession>A0A061A9Q9</accession>
<dbReference type="Proteomes" id="UP000032434">
    <property type="component" value="Chromosome 1"/>
</dbReference>
<dbReference type="GO" id="GO:0016887">
    <property type="term" value="F:ATP hydrolysis activity"/>
    <property type="evidence" value="ECO:0007669"/>
    <property type="project" value="InterPro"/>
</dbReference>
<gene>
    <name evidence="11" type="ORF">Aocu_00610</name>
</gene>
<reference evidence="12" key="1">
    <citation type="submission" date="2014-05" db="EMBL/GenBank/DDBJ databases">
        <authorList>
            <person name="Kube M."/>
        </authorList>
    </citation>
    <scope>NUCLEOTIDE SEQUENCE [LARGE SCALE GENOMIC DNA]</scope>
</reference>
<dbReference type="PANTHER" id="PTHR24220:SF86">
    <property type="entry name" value="ABC TRANSPORTER ABCH.1"/>
    <property type="match status" value="1"/>
</dbReference>
<dbReference type="KEGG" id="aoc:Aocu_00610"/>
<evidence type="ECO:0000256" key="3">
    <source>
        <dbReference type="ARBA" id="ARBA00022692"/>
    </source>
</evidence>
<dbReference type="PROSITE" id="PS50893">
    <property type="entry name" value="ABC_TRANSPORTER_2"/>
    <property type="match status" value="1"/>
</dbReference>
<dbReference type="GO" id="GO:0022857">
    <property type="term" value="F:transmembrane transporter activity"/>
    <property type="evidence" value="ECO:0007669"/>
    <property type="project" value="TreeGrafter"/>
</dbReference>
<keyword evidence="6 9" id="KW-1133">Transmembrane helix</keyword>
<evidence type="ECO:0000256" key="2">
    <source>
        <dbReference type="ARBA" id="ARBA00022475"/>
    </source>
</evidence>
<evidence type="ECO:0000313" key="12">
    <source>
        <dbReference type="Proteomes" id="UP000032434"/>
    </source>
</evidence>
<dbReference type="OrthoDB" id="9787851at2"/>
<dbReference type="HOGENOM" id="CLU_375420_0_0_14"/>
<keyword evidence="3 9" id="KW-0812">Transmembrane</keyword>
<comment type="subcellular location">
    <subcellularLocation>
        <location evidence="1">Cell inner membrane</location>
        <topology evidence="1">Multi-pass membrane protein</topology>
    </subcellularLocation>
</comment>
<keyword evidence="2" id="KW-1003">Cell membrane</keyword>
<dbReference type="RefSeq" id="WP_052669852.1">
    <property type="nucleotide sequence ID" value="NZ_FUZK01000002.1"/>
</dbReference>
<dbReference type="SMART" id="SM00382">
    <property type="entry name" value="AAA"/>
    <property type="match status" value="1"/>
</dbReference>
<evidence type="ECO:0000256" key="9">
    <source>
        <dbReference type="SAM" id="Phobius"/>
    </source>
</evidence>
<dbReference type="EMBL" id="LK028559">
    <property type="protein sequence ID" value="CDR30134.1"/>
    <property type="molecule type" value="Genomic_DNA"/>
</dbReference>
<dbReference type="GO" id="GO:0005524">
    <property type="term" value="F:ATP binding"/>
    <property type="evidence" value="ECO:0007669"/>
    <property type="project" value="UniProtKB-KW"/>
</dbReference>
<dbReference type="PATRIC" id="fig|35623.3.peg.60"/>
<dbReference type="PANTHER" id="PTHR24220">
    <property type="entry name" value="IMPORT ATP-BINDING PROTEIN"/>
    <property type="match status" value="1"/>
</dbReference>
<feature type="transmembrane region" description="Helical" evidence="9">
    <location>
        <begin position="690"/>
        <end position="708"/>
    </location>
</feature>
<dbReference type="STRING" id="35623.Aocu_00610"/>